<evidence type="ECO:0000259" key="6">
    <source>
        <dbReference type="Pfam" id="PF01370"/>
    </source>
</evidence>
<evidence type="ECO:0000256" key="3">
    <source>
        <dbReference type="ARBA" id="ARBA00023027"/>
    </source>
</evidence>
<dbReference type="GO" id="GO:0048040">
    <property type="term" value="F:UDP-glucuronate decarboxylase activity"/>
    <property type="evidence" value="ECO:0007669"/>
    <property type="project" value="TreeGrafter"/>
</dbReference>
<dbReference type="GO" id="GO:0070403">
    <property type="term" value="F:NAD+ binding"/>
    <property type="evidence" value="ECO:0007669"/>
    <property type="project" value="InterPro"/>
</dbReference>
<evidence type="ECO:0000313" key="8">
    <source>
        <dbReference type="Proteomes" id="UP000663505"/>
    </source>
</evidence>
<dbReference type="PANTHER" id="PTHR43078">
    <property type="entry name" value="UDP-GLUCURONIC ACID DECARBOXYLASE-RELATED"/>
    <property type="match status" value="1"/>
</dbReference>
<protein>
    <submittedName>
        <fullName evidence="7">NAD-dependent epimerase/dehydratase family protein</fullName>
    </submittedName>
</protein>
<dbReference type="InterPro" id="IPR044516">
    <property type="entry name" value="UXS-like"/>
</dbReference>
<dbReference type="EMBL" id="CP071182">
    <property type="protein sequence ID" value="QSO49961.1"/>
    <property type="molecule type" value="Genomic_DNA"/>
</dbReference>
<evidence type="ECO:0000313" key="7">
    <source>
        <dbReference type="EMBL" id="QSO49961.1"/>
    </source>
</evidence>
<organism evidence="7 8">
    <name type="scientific">Alicyclobacillus mengziensis</name>
    <dbReference type="NCBI Taxonomy" id="2931921"/>
    <lineage>
        <taxon>Bacteria</taxon>
        <taxon>Bacillati</taxon>
        <taxon>Bacillota</taxon>
        <taxon>Bacilli</taxon>
        <taxon>Bacillales</taxon>
        <taxon>Alicyclobacillaceae</taxon>
        <taxon>Alicyclobacillus</taxon>
    </lineage>
</organism>
<reference evidence="7 8" key="1">
    <citation type="submission" date="2021-02" db="EMBL/GenBank/DDBJ databases">
        <title>Alicyclobacillus curvatus sp. nov. and Alicyclobacillus mengziensis sp. nov., two acidophilic bacteria isolated from acid mine drainage.</title>
        <authorList>
            <person name="Huang Y."/>
        </authorList>
    </citation>
    <scope>NUCLEOTIDE SEQUENCE [LARGE SCALE GENOMIC DNA]</scope>
    <source>
        <strain evidence="7 8">S30H14</strain>
    </source>
</reference>
<dbReference type="GO" id="GO:0005737">
    <property type="term" value="C:cytoplasm"/>
    <property type="evidence" value="ECO:0007669"/>
    <property type="project" value="TreeGrafter"/>
</dbReference>
<comment type="cofactor">
    <cofactor evidence="1">
        <name>NAD(+)</name>
        <dbReference type="ChEBI" id="CHEBI:57540"/>
    </cofactor>
</comment>
<sequence>MPKQNIIHHDLKYVLSSLTDSEIRKFNGATIVVTGCAGFIGYYLLNFLDRYAEELGIRKVIGLDNFQLGKHDWVNQINESSKVVEIHDFDVIQGNLDAVIANDDDSVNFIVHMASIASPPFYRRYPLETVDANVWGLRRLLEYGKDADLRGFLFFSSSEIYGEPDSQFIPTPESYWGNVSSLGPRACYDESKRFGETLCEIFANQFKLPITVVRPFNNFGPGTNLDDKRVTADFTEAILSRKNVVVHSDGTPTRTFCYIADALVGYLKALLYGKFECFNIGTDHPEISMKGLAELYIEVGKDMFGYNGQIDFIPSSDPHYLTHNPSRRCPDISKAKNLLSFLPKISLQEGIYRELQFFKERGFGQ</sequence>
<proteinExistence type="predicted"/>
<keyword evidence="8" id="KW-1185">Reference proteome</keyword>
<evidence type="ECO:0000256" key="5">
    <source>
        <dbReference type="SAM" id="Phobius"/>
    </source>
</evidence>
<keyword evidence="5" id="KW-0812">Transmembrane</keyword>
<dbReference type="Proteomes" id="UP000663505">
    <property type="component" value="Chromosome"/>
</dbReference>
<evidence type="ECO:0000256" key="1">
    <source>
        <dbReference type="ARBA" id="ARBA00001911"/>
    </source>
</evidence>
<dbReference type="KEGG" id="afx:JZ786_18025"/>
<keyword evidence="3" id="KW-0520">NAD</keyword>
<accession>A0A9X7W3F5</accession>
<keyword evidence="4" id="KW-0456">Lyase</keyword>
<evidence type="ECO:0000256" key="4">
    <source>
        <dbReference type="ARBA" id="ARBA00023239"/>
    </source>
</evidence>
<evidence type="ECO:0000256" key="2">
    <source>
        <dbReference type="ARBA" id="ARBA00022793"/>
    </source>
</evidence>
<keyword evidence="5" id="KW-1133">Transmembrane helix</keyword>
<dbReference type="Gene3D" id="3.40.50.720">
    <property type="entry name" value="NAD(P)-binding Rossmann-like Domain"/>
    <property type="match status" value="1"/>
</dbReference>
<dbReference type="InterPro" id="IPR001509">
    <property type="entry name" value="Epimerase_deHydtase"/>
</dbReference>
<dbReference type="PANTHER" id="PTHR43078:SF6">
    <property type="entry name" value="UDP-GLUCURONIC ACID DECARBOXYLASE 1"/>
    <property type="match status" value="1"/>
</dbReference>
<feature type="domain" description="NAD-dependent epimerase/dehydratase" evidence="6">
    <location>
        <begin position="31"/>
        <end position="281"/>
    </location>
</feature>
<keyword evidence="2" id="KW-0210">Decarboxylase</keyword>
<dbReference type="Pfam" id="PF01370">
    <property type="entry name" value="Epimerase"/>
    <property type="match status" value="1"/>
</dbReference>
<dbReference type="GO" id="GO:0042732">
    <property type="term" value="P:D-xylose metabolic process"/>
    <property type="evidence" value="ECO:0007669"/>
    <property type="project" value="InterPro"/>
</dbReference>
<gene>
    <name evidence="7" type="ORF">JZ786_18025</name>
</gene>
<dbReference type="InterPro" id="IPR036291">
    <property type="entry name" value="NAD(P)-bd_dom_sf"/>
</dbReference>
<dbReference type="SUPFAM" id="SSF51735">
    <property type="entry name" value="NAD(P)-binding Rossmann-fold domains"/>
    <property type="match status" value="1"/>
</dbReference>
<keyword evidence="5" id="KW-0472">Membrane</keyword>
<feature type="transmembrane region" description="Helical" evidence="5">
    <location>
        <begin position="26"/>
        <end position="45"/>
    </location>
</feature>
<dbReference type="AlphaFoldDB" id="A0A9X7W3F5"/>
<name>A0A9X7W3F5_9BACL</name>